<dbReference type="PATRIC" id="fig|927665.4.peg.3540"/>
<dbReference type="AlphaFoldDB" id="A0A0F5J5P2"/>
<evidence type="ECO:0000256" key="1">
    <source>
        <dbReference type="SAM" id="SignalP"/>
    </source>
</evidence>
<sequence length="211" mass="24432">MKLKQCLLILMLTGILPVQLYAQHWSEEDSVWLSRVLSGKDTIRINPEFQKAIREGKLIHVEDEPGQQILEAPSELPLLKDFSEYLHADTDSIHNNVDYKLMPPSVYRLYKMELDTIPKINKEAYTPPPTRLIDKKEIQIGKLPVTAAAGGRNLYSSDVVKDGQKRGTVGGSVKLYFSLDDILKWIFSKEERNKRRNRKRDDTWRYYNAMP</sequence>
<dbReference type="Proteomes" id="UP000033047">
    <property type="component" value="Unassembled WGS sequence"/>
</dbReference>
<reference evidence="2 3" key="1">
    <citation type="submission" date="2013-04" db="EMBL/GenBank/DDBJ databases">
        <title>The Genome Sequence of Parabacteroides goldsteinii DSM 19448.</title>
        <authorList>
            <consortium name="The Broad Institute Genomics Platform"/>
            <person name="Earl A."/>
            <person name="Ward D."/>
            <person name="Feldgarden M."/>
            <person name="Gevers D."/>
            <person name="Martens E."/>
            <person name="Sakamoto M."/>
            <person name="Benno Y."/>
            <person name="Song Y."/>
            <person name="Liu C."/>
            <person name="Lee J."/>
            <person name="Bolanos M."/>
            <person name="Vaisanen M.L."/>
            <person name="Finegold S.M."/>
            <person name="Walker B."/>
            <person name="Young S."/>
            <person name="Zeng Q."/>
            <person name="Gargeya S."/>
            <person name="Fitzgerald M."/>
            <person name="Haas B."/>
            <person name="Abouelleil A."/>
            <person name="Allen A.W."/>
            <person name="Alvarado L."/>
            <person name="Arachchi H.M."/>
            <person name="Berlin A.M."/>
            <person name="Chapman S.B."/>
            <person name="Gainer-Dewar J."/>
            <person name="Goldberg J."/>
            <person name="Griggs A."/>
            <person name="Gujja S."/>
            <person name="Hansen M."/>
            <person name="Howarth C."/>
            <person name="Imamovic A."/>
            <person name="Ireland A."/>
            <person name="Larimer J."/>
            <person name="McCowan C."/>
            <person name="Murphy C."/>
            <person name="Pearson M."/>
            <person name="Poon T.W."/>
            <person name="Priest M."/>
            <person name="Roberts A."/>
            <person name="Saif S."/>
            <person name="Shea T."/>
            <person name="Sisk P."/>
            <person name="Sykes S."/>
            <person name="Wortman J."/>
            <person name="Nusbaum C."/>
            <person name="Birren B."/>
        </authorList>
    </citation>
    <scope>NUCLEOTIDE SEQUENCE [LARGE SCALE GENOMIC DNA]</scope>
    <source>
        <strain evidence="2 3">DSM 19448</strain>
    </source>
</reference>
<accession>A0A0F5J5P2</accession>
<dbReference type="STRING" id="927665.HMPREF1535_03447"/>
<dbReference type="RefSeq" id="WP_046146901.1">
    <property type="nucleotide sequence ID" value="NZ_KQ033913.1"/>
</dbReference>
<feature type="chain" id="PRO_5002489203" description="DUF4858 domain-containing protein" evidence="1">
    <location>
        <begin position="23"/>
        <end position="211"/>
    </location>
</feature>
<evidence type="ECO:0000313" key="3">
    <source>
        <dbReference type="Proteomes" id="UP000033047"/>
    </source>
</evidence>
<dbReference type="HOGENOM" id="CLU_113292_0_0_10"/>
<gene>
    <name evidence="2" type="ORF">HMPREF1535_03447</name>
</gene>
<evidence type="ECO:0000313" key="2">
    <source>
        <dbReference type="EMBL" id="KKB53221.1"/>
    </source>
</evidence>
<keyword evidence="1" id="KW-0732">Signal</keyword>
<protein>
    <recommendedName>
        <fullName evidence="4">DUF4858 domain-containing protein</fullName>
    </recommendedName>
</protein>
<dbReference type="EMBL" id="AQHV01000015">
    <property type="protein sequence ID" value="KKB53221.1"/>
    <property type="molecule type" value="Genomic_DNA"/>
</dbReference>
<proteinExistence type="predicted"/>
<evidence type="ECO:0008006" key="4">
    <source>
        <dbReference type="Google" id="ProtNLM"/>
    </source>
</evidence>
<feature type="signal peptide" evidence="1">
    <location>
        <begin position="1"/>
        <end position="22"/>
    </location>
</feature>
<name>A0A0F5J5P2_9BACT</name>
<organism evidence="2 3">
    <name type="scientific">Parabacteroides goldsteinii DSM 19448 = WAL 12034</name>
    <dbReference type="NCBI Taxonomy" id="927665"/>
    <lineage>
        <taxon>Bacteria</taxon>
        <taxon>Pseudomonadati</taxon>
        <taxon>Bacteroidota</taxon>
        <taxon>Bacteroidia</taxon>
        <taxon>Bacteroidales</taxon>
        <taxon>Tannerellaceae</taxon>
        <taxon>Parabacteroides</taxon>
    </lineage>
</organism>
<comment type="caution">
    <text evidence="2">The sequence shown here is derived from an EMBL/GenBank/DDBJ whole genome shotgun (WGS) entry which is preliminary data.</text>
</comment>